<dbReference type="InterPro" id="IPR011879">
    <property type="entry name" value="Sig_transdc_resp-reg_PhoB"/>
</dbReference>
<keyword evidence="11" id="KW-0804">Transcription</keyword>
<dbReference type="InterPro" id="IPR011006">
    <property type="entry name" value="CheY-like_superfamily"/>
</dbReference>
<evidence type="ECO:0000256" key="10">
    <source>
        <dbReference type="ARBA" id="ARBA00023159"/>
    </source>
</evidence>
<evidence type="ECO:0000256" key="13">
    <source>
        <dbReference type="PROSITE-ProRule" id="PRU00169"/>
    </source>
</evidence>
<evidence type="ECO:0000256" key="3">
    <source>
        <dbReference type="ARBA" id="ARBA00022448"/>
    </source>
</evidence>
<sequence length="232" mass="26156">MSKGRVLLVEDDRALAELLTYNLEREEYEVSHTPDGDEALMLAQENPPDLVLLDWMIEGVSGIEVCRRLRRSSATANVPIIMLTARGEEADRVRGLETGADDYMTKPFSPRELVARVGAVLRRVRPALAGERLNYADVEMDIASHKARRGGETLQLGPTEFRLLRHFLEHPGRVFSRERLLDSVWGQDSDIELRTVDVHIRRLRKAINTGGRSDIIRTVRSAGYALDNEGRA</sequence>
<keyword evidence="7" id="KW-0902">Two-component regulatory system</keyword>
<dbReference type="PANTHER" id="PTHR48111:SF40">
    <property type="entry name" value="PHOSPHATE REGULON TRANSCRIPTIONAL REGULATORY PROTEIN PHOB"/>
    <property type="match status" value="1"/>
</dbReference>
<dbReference type="Gene3D" id="3.40.50.2300">
    <property type="match status" value="1"/>
</dbReference>
<evidence type="ECO:0000313" key="18">
    <source>
        <dbReference type="Proteomes" id="UP001259572"/>
    </source>
</evidence>
<evidence type="ECO:0000256" key="7">
    <source>
        <dbReference type="ARBA" id="ARBA00023012"/>
    </source>
</evidence>
<dbReference type="EMBL" id="JAVUPU010000002">
    <property type="protein sequence ID" value="MDT9598426.1"/>
    <property type="molecule type" value="Genomic_DNA"/>
</dbReference>
<dbReference type="Pfam" id="PF00486">
    <property type="entry name" value="Trans_reg_C"/>
    <property type="match status" value="1"/>
</dbReference>
<keyword evidence="4" id="KW-0963">Cytoplasm</keyword>
<evidence type="ECO:0000256" key="5">
    <source>
        <dbReference type="ARBA" id="ARBA00022553"/>
    </source>
</evidence>
<dbReference type="RefSeq" id="WP_315724431.1">
    <property type="nucleotide sequence ID" value="NZ_JAVUPU010000002.1"/>
</dbReference>
<keyword evidence="5 13" id="KW-0597">Phosphoprotein</keyword>
<evidence type="ECO:0000259" key="15">
    <source>
        <dbReference type="PROSITE" id="PS50110"/>
    </source>
</evidence>
<dbReference type="Pfam" id="PF00072">
    <property type="entry name" value="Response_reg"/>
    <property type="match status" value="1"/>
</dbReference>
<keyword evidence="9 14" id="KW-0238">DNA-binding</keyword>
<gene>
    <name evidence="17" type="primary">phoB</name>
    <name evidence="17" type="ORF">RQX22_05630</name>
</gene>
<feature type="modified residue" description="4-aspartylphosphate" evidence="13">
    <location>
        <position position="54"/>
    </location>
</feature>
<dbReference type="InterPro" id="IPR016032">
    <property type="entry name" value="Sig_transdc_resp-reg_C-effctor"/>
</dbReference>
<feature type="domain" description="OmpR/PhoB-type" evidence="16">
    <location>
        <begin position="130"/>
        <end position="228"/>
    </location>
</feature>
<dbReference type="PROSITE" id="PS51755">
    <property type="entry name" value="OMPR_PHOB"/>
    <property type="match status" value="1"/>
</dbReference>
<comment type="function">
    <text evidence="12">This protein is a positive regulator for the phosphate regulon. Transcription of this operon is positively regulated by PhoB and PhoR when phosphate is limited.</text>
</comment>
<feature type="domain" description="Response regulatory" evidence="15">
    <location>
        <begin position="5"/>
        <end position="121"/>
    </location>
</feature>
<dbReference type="InterPro" id="IPR036388">
    <property type="entry name" value="WH-like_DNA-bd_sf"/>
</dbReference>
<dbReference type="InterPro" id="IPR001789">
    <property type="entry name" value="Sig_transdc_resp-reg_receiver"/>
</dbReference>
<comment type="caution">
    <text evidence="17">The sequence shown here is derived from an EMBL/GenBank/DDBJ whole genome shotgun (WGS) entry which is preliminary data.</text>
</comment>
<evidence type="ECO:0000256" key="12">
    <source>
        <dbReference type="ARBA" id="ARBA00024735"/>
    </source>
</evidence>
<dbReference type="PROSITE" id="PS50110">
    <property type="entry name" value="RESPONSE_REGULATORY"/>
    <property type="match status" value="1"/>
</dbReference>
<keyword evidence="18" id="KW-1185">Reference proteome</keyword>
<protein>
    <recommendedName>
        <fullName evidence="2">Phosphate regulon transcriptional regulatory protein PhoB</fullName>
    </recommendedName>
</protein>
<dbReference type="NCBIfam" id="TIGR02154">
    <property type="entry name" value="PhoB"/>
    <property type="match status" value="1"/>
</dbReference>
<comment type="subcellular location">
    <subcellularLocation>
        <location evidence="1">Cytoplasm</location>
    </subcellularLocation>
</comment>
<dbReference type="CDD" id="cd00383">
    <property type="entry name" value="trans_reg_C"/>
    <property type="match status" value="1"/>
</dbReference>
<dbReference type="SUPFAM" id="SSF52172">
    <property type="entry name" value="CheY-like"/>
    <property type="match status" value="1"/>
</dbReference>
<evidence type="ECO:0000256" key="2">
    <source>
        <dbReference type="ARBA" id="ARBA00013332"/>
    </source>
</evidence>
<dbReference type="SMART" id="SM00862">
    <property type="entry name" value="Trans_reg_C"/>
    <property type="match status" value="1"/>
</dbReference>
<dbReference type="Gene3D" id="6.10.250.690">
    <property type="match status" value="1"/>
</dbReference>
<keyword evidence="8" id="KW-0805">Transcription regulation</keyword>
<evidence type="ECO:0000256" key="14">
    <source>
        <dbReference type="PROSITE-ProRule" id="PRU01091"/>
    </source>
</evidence>
<dbReference type="Gene3D" id="1.10.10.10">
    <property type="entry name" value="Winged helix-like DNA-binding domain superfamily/Winged helix DNA-binding domain"/>
    <property type="match status" value="1"/>
</dbReference>
<keyword evidence="3" id="KW-0813">Transport</keyword>
<evidence type="ECO:0000256" key="6">
    <source>
        <dbReference type="ARBA" id="ARBA00022592"/>
    </source>
</evidence>
<evidence type="ECO:0000256" key="8">
    <source>
        <dbReference type="ARBA" id="ARBA00023015"/>
    </source>
</evidence>
<proteinExistence type="predicted"/>
<keyword evidence="6" id="KW-0592">Phosphate transport</keyword>
<dbReference type="InterPro" id="IPR039420">
    <property type="entry name" value="WalR-like"/>
</dbReference>
<dbReference type="Proteomes" id="UP001259572">
    <property type="component" value="Unassembled WGS sequence"/>
</dbReference>
<feature type="DNA-binding region" description="OmpR/PhoB-type" evidence="14">
    <location>
        <begin position="130"/>
        <end position="228"/>
    </location>
</feature>
<dbReference type="SUPFAM" id="SSF46894">
    <property type="entry name" value="C-terminal effector domain of the bipartite response regulators"/>
    <property type="match status" value="1"/>
</dbReference>
<dbReference type="PANTHER" id="PTHR48111">
    <property type="entry name" value="REGULATOR OF RPOS"/>
    <property type="match status" value="1"/>
</dbReference>
<evidence type="ECO:0000259" key="16">
    <source>
        <dbReference type="PROSITE" id="PS51755"/>
    </source>
</evidence>
<dbReference type="InterPro" id="IPR001867">
    <property type="entry name" value="OmpR/PhoB-type_DNA-bd"/>
</dbReference>
<evidence type="ECO:0000256" key="9">
    <source>
        <dbReference type="ARBA" id="ARBA00023125"/>
    </source>
</evidence>
<accession>A0ABU3Q4T7</accession>
<name>A0ABU3Q4T7_9SPHN</name>
<dbReference type="SMART" id="SM00448">
    <property type="entry name" value="REC"/>
    <property type="match status" value="1"/>
</dbReference>
<organism evidence="17 18">
    <name type="scientific">Sphingosinicella rhizophila</name>
    <dbReference type="NCBI Taxonomy" id="3050082"/>
    <lineage>
        <taxon>Bacteria</taxon>
        <taxon>Pseudomonadati</taxon>
        <taxon>Pseudomonadota</taxon>
        <taxon>Alphaproteobacteria</taxon>
        <taxon>Sphingomonadales</taxon>
        <taxon>Sphingosinicellaceae</taxon>
        <taxon>Sphingosinicella</taxon>
    </lineage>
</organism>
<evidence type="ECO:0000313" key="17">
    <source>
        <dbReference type="EMBL" id="MDT9598426.1"/>
    </source>
</evidence>
<evidence type="ECO:0000256" key="1">
    <source>
        <dbReference type="ARBA" id="ARBA00004496"/>
    </source>
</evidence>
<evidence type="ECO:0000256" key="4">
    <source>
        <dbReference type="ARBA" id="ARBA00022490"/>
    </source>
</evidence>
<evidence type="ECO:0000256" key="11">
    <source>
        <dbReference type="ARBA" id="ARBA00023163"/>
    </source>
</evidence>
<keyword evidence="10" id="KW-0010">Activator</keyword>
<reference evidence="17 18" key="1">
    <citation type="submission" date="2023-05" db="EMBL/GenBank/DDBJ databases">
        <authorList>
            <person name="Guo Y."/>
        </authorList>
    </citation>
    <scope>NUCLEOTIDE SEQUENCE [LARGE SCALE GENOMIC DNA]</scope>
    <source>
        <strain evidence="17 18">GR2756</strain>
    </source>
</reference>